<proteinExistence type="predicted"/>
<accession>A0A7S4JHV2</accession>
<protein>
    <submittedName>
        <fullName evidence="1">Uncharacterized protein</fullName>
    </submittedName>
</protein>
<reference evidence="1" key="1">
    <citation type="submission" date="2021-01" db="EMBL/GenBank/DDBJ databases">
        <authorList>
            <person name="Corre E."/>
            <person name="Pelletier E."/>
            <person name="Niang G."/>
            <person name="Scheremetjew M."/>
            <person name="Finn R."/>
            <person name="Kale V."/>
            <person name="Holt S."/>
            <person name="Cochrane G."/>
            <person name="Meng A."/>
            <person name="Brown T."/>
            <person name="Cohen L."/>
        </authorList>
    </citation>
    <scope>NUCLEOTIDE SEQUENCE</scope>
    <source>
        <strain evidence="1">Isolate 1302-5</strain>
    </source>
</reference>
<sequence>MDPASFSRARALRICAPRLRTTSMDEDMAKTREKYVALARRIRPGAILGGRQSNDKREASPPVLSRHPRVNRLVSMAVTLYEGAGDTTIVVPAPEFSYWVVLV</sequence>
<gene>
    <name evidence="1" type="ORF">OAUR00152_LOCUS28152</name>
</gene>
<name>A0A7S4JHV2_9STRA</name>
<evidence type="ECO:0000313" key="1">
    <source>
        <dbReference type="EMBL" id="CAE2264144.1"/>
    </source>
</evidence>
<dbReference type="EMBL" id="HBKQ01040853">
    <property type="protein sequence ID" value="CAE2264144.1"/>
    <property type="molecule type" value="Transcribed_RNA"/>
</dbReference>
<dbReference type="AlphaFoldDB" id="A0A7S4JHV2"/>
<organism evidence="1">
    <name type="scientific">Odontella aurita</name>
    <dbReference type="NCBI Taxonomy" id="265563"/>
    <lineage>
        <taxon>Eukaryota</taxon>
        <taxon>Sar</taxon>
        <taxon>Stramenopiles</taxon>
        <taxon>Ochrophyta</taxon>
        <taxon>Bacillariophyta</taxon>
        <taxon>Mediophyceae</taxon>
        <taxon>Biddulphiophycidae</taxon>
        <taxon>Eupodiscales</taxon>
        <taxon>Odontellaceae</taxon>
        <taxon>Odontella</taxon>
    </lineage>
</organism>